<keyword evidence="2" id="KW-1185">Reference proteome</keyword>
<evidence type="ECO:0000313" key="1">
    <source>
        <dbReference type="EMBL" id="GMH20996.1"/>
    </source>
</evidence>
<dbReference type="EMBL" id="BSYO01000022">
    <property type="protein sequence ID" value="GMH20996.1"/>
    <property type="molecule type" value="Genomic_DNA"/>
</dbReference>
<comment type="caution">
    <text evidence="1">The sequence shown here is derived from an EMBL/GenBank/DDBJ whole genome shotgun (WGS) entry which is preliminary data.</text>
</comment>
<organism evidence="1 2">
    <name type="scientific">Nepenthes gracilis</name>
    <name type="common">Slender pitcher plant</name>
    <dbReference type="NCBI Taxonomy" id="150966"/>
    <lineage>
        <taxon>Eukaryota</taxon>
        <taxon>Viridiplantae</taxon>
        <taxon>Streptophyta</taxon>
        <taxon>Embryophyta</taxon>
        <taxon>Tracheophyta</taxon>
        <taxon>Spermatophyta</taxon>
        <taxon>Magnoliopsida</taxon>
        <taxon>eudicotyledons</taxon>
        <taxon>Gunneridae</taxon>
        <taxon>Pentapetalae</taxon>
        <taxon>Caryophyllales</taxon>
        <taxon>Nepenthaceae</taxon>
        <taxon>Nepenthes</taxon>
    </lineage>
</organism>
<evidence type="ECO:0000313" key="2">
    <source>
        <dbReference type="Proteomes" id="UP001279734"/>
    </source>
</evidence>
<name>A0AAD3T1P6_NEPGR</name>
<reference evidence="1" key="1">
    <citation type="submission" date="2023-05" db="EMBL/GenBank/DDBJ databases">
        <title>Nepenthes gracilis genome sequencing.</title>
        <authorList>
            <person name="Fukushima K."/>
        </authorList>
    </citation>
    <scope>NUCLEOTIDE SEQUENCE</scope>
    <source>
        <strain evidence="1">SING2019-196</strain>
    </source>
</reference>
<dbReference type="Proteomes" id="UP001279734">
    <property type="component" value="Unassembled WGS sequence"/>
</dbReference>
<proteinExistence type="predicted"/>
<gene>
    <name evidence="1" type="ORF">Nepgr_022838</name>
</gene>
<dbReference type="AlphaFoldDB" id="A0AAD3T1P6"/>
<protein>
    <submittedName>
        <fullName evidence="1">Uncharacterized protein</fullName>
    </submittedName>
</protein>
<accession>A0AAD3T1P6</accession>
<sequence>MHPKVTLQEANRQLLKYTSSTQKIHIAGSAANSQGQQPHLSLIGTMNYPTAEQANYTASLQQECITKISSAIRQHTAANNVA</sequence>